<evidence type="ECO:0000313" key="1">
    <source>
        <dbReference type="EMBL" id="TWU25224.1"/>
    </source>
</evidence>
<reference evidence="1 2" key="1">
    <citation type="submission" date="2019-02" db="EMBL/GenBank/DDBJ databases">
        <title>Deep-cultivation of Planctomycetes and their phenomic and genomic characterization uncovers novel biology.</title>
        <authorList>
            <person name="Wiegand S."/>
            <person name="Jogler M."/>
            <person name="Boedeker C."/>
            <person name="Pinto D."/>
            <person name="Vollmers J."/>
            <person name="Rivas-Marin E."/>
            <person name="Kohn T."/>
            <person name="Peeters S.H."/>
            <person name="Heuer A."/>
            <person name="Rast P."/>
            <person name="Oberbeckmann S."/>
            <person name="Bunk B."/>
            <person name="Jeske O."/>
            <person name="Meyerdierks A."/>
            <person name="Storesund J.E."/>
            <person name="Kallscheuer N."/>
            <person name="Luecker S."/>
            <person name="Lage O.M."/>
            <person name="Pohl T."/>
            <person name="Merkel B.J."/>
            <person name="Hornburger P."/>
            <person name="Mueller R.-W."/>
            <person name="Bruemmer F."/>
            <person name="Labrenz M."/>
            <person name="Spormann A.M."/>
            <person name="Op Den Camp H."/>
            <person name="Overmann J."/>
            <person name="Amann R."/>
            <person name="Jetten M.S.M."/>
            <person name="Mascher T."/>
            <person name="Medema M.H."/>
            <person name="Devos D.P."/>
            <person name="Kaster A.-K."/>
            <person name="Ovreas L."/>
            <person name="Rohde M."/>
            <person name="Galperin M.Y."/>
            <person name="Jogler C."/>
        </authorList>
    </citation>
    <scope>NUCLEOTIDE SEQUENCE [LARGE SCALE GENOMIC DNA]</scope>
    <source>
        <strain evidence="1 2">Pla52o</strain>
    </source>
</reference>
<comment type="caution">
    <text evidence="1">The sequence shown here is derived from an EMBL/GenBank/DDBJ whole genome shotgun (WGS) entry which is preliminary data.</text>
</comment>
<proteinExistence type="predicted"/>
<dbReference type="AlphaFoldDB" id="A0A5C6CP27"/>
<dbReference type="EMBL" id="SJPT01000002">
    <property type="protein sequence ID" value="TWU25224.1"/>
    <property type="molecule type" value="Genomic_DNA"/>
</dbReference>
<protein>
    <submittedName>
        <fullName evidence="1">Uncharacterized protein</fullName>
    </submittedName>
</protein>
<name>A0A5C6CP27_9BACT</name>
<organism evidence="1 2">
    <name type="scientific">Novipirellula galeiformis</name>
    <dbReference type="NCBI Taxonomy" id="2528004"/>
    <lineage>
        <taxon>Bacteria</taxon>
        <taxon>Pseudomonadati</taxon>
        <taxon>Planctomycetota</taxon>
        <taxon>Planctomycetia</taxon>
        <taxon>Pirellulales</taxon>
        <taxon>Pirellulaceae</taxon>
        <taxon>Novipirellula</taxon>
    </lineage>
</organism>
<keyword evidence="2" id="KW-1185">Reference proteome</keyword>
<sequence>MVDGFTKTPRYVLKDGSHPTCPSILQTPSDSQISVIFGFSDKPEYDLFLSTSSLALMPYPLVKTFLVNQSEHGVGSLKLIVLDAASAQQRILHAATFQSVLESFQLGSDFVAISHQLVREGSSSTYHVHAYDVATSELSGRVGGILR</sequence>
<evidence type="ECO:0000313" key="2">
    <source>
        <dbReference type="Proteomes" id="UP000316304"/>
    </source>
</evidence>
<gene>
    <name evidence="1" type="ORF">Pla52o_15220</name>
</gene>
<dbReference type="Proteomes" id="UP000316304">
    <property type="component" value="Unassembled WGS sequence"/>
</dbReference>
<accession>A0A5C6CP27</accession>